<dbReference type="PANTHER" id="PTHR48475">
    <property type="entry name" value="RIBONUCLEASE H"/>
    <property type="match status" value="1"/>
</dbReference>
<dbReference type="AlphaFoldDB" id="A0A371FXM1"/>
<feature type="non-terminal residue" evidence="1">
    <location>
        <position position="1"/>
    </location>
</feature>
<sequence>MALSKYNIVYTSQKAIKGSALVEQLAHYPLDDYQPLLHEFLDEHIMSVEEIRSKSEASNLLGNGIGVVLASREGQCFPFLAKLGFDCINNMAQYEA</sequence>
<keyword evidence="2" id="KW-1185">Reference proteome</keyword>
<reference evidence="1" key="1">
    <citation type="submission" date="2018-05" db="EMBL/GenBank/DDBJ databases">
        <title>Draft genome of Mucuna pruriens seed.</title>
        <authorList>
            <person name="Nnadi N.E."/>
            <person name="Vos R."/>
            <person name="Hasami M.H."/>
            <person name="Devisetty U.K."/>
            <person name="Aguiy J.C."/>
        </authorList>
    </citation>
    <scope>NUCLEOTIDE SEQUENCE [LARGE SCALE GENOMIC DNA]</scope>
    <source>
        <strain evidence="1">JCA_2017</strain>
    </source>
</reference>
<dbReference type="PANTHER" id="PTHR48475:SF1">
    <property type="entry name" value="RNASE H TYPE-1 DOMAIN-CONTAINING PROTEIN"/>
    <property type="match status" value="1"/>
</dbReference>
<gene>
    <name evidence="1" type="ORF">CR513_36205</name>
</gene>
<name>A0A371FXM1_MUCPR</name>
<evidence type="ECO:0000313" key="2">
    <source>
        <dbReference type="Proteomes" id="UP000257109"/>
    </source>
</evidence>
<protein>
    <submittedName>
        <fullName evidence="1">Uncharacterized protein</fullName>
    </submittedName>
</protein>
<dbReference type="EMBL" id="QJKJ01007504">
    <property type="protein sequence ID" value="RDX82960.1"/>
    <property type="molecule type" value="Genomic_DNA"/>
</dbReference>
<evidence type="ECO:0000313" key="1">
    <source>
        <dbReference type="EMBL" id="RDX82960.1"/>
    </source>
</evidence>
<organism evidence="1 2">
    <name type="scientific">Mucuna pruriens</name>
    <name type="common">Velvet bean</name>
    <name type="synonym">Dolichos pruriens</name>
    <dbReference type="NCBI Taxonomy" id="157652"/>
    <lineage>
        <taxon>Eukaryota</taxon>
        <taxon>Viridiplantae</taxon>
        <taxon>Streptophyta</taxon>
        <taxon>Embryophyta</taxon>
        <taxon>Tracheophyta</taxon>
        <taxon>Spermatophyta</taxon>
        <taxon>Magnoliopsida</taxon>
        <taxon>eudicotyledons</taxon>
        <taxon>Gunneridae</taxon>
        <taxon>Pentapetalae</taxon>
        <taxon>rosids</taxon>
        <taxon>fabids</taxon>
        <taxon>Fabales</taxon>
        <taxon>Fabaceae</taxon>
        <taxon>Papilionoideae</taxon>
        <taxon>50 kb inversion clade</taxon>
        <taxon>NPAAA clade</taxon>
        <taxon>indigoferoid/millettioid clade</taxon>
        <taxon>Phaseoleae</taxon>
        <taxon>Mucuna</taxon>
    </lineage>
</organism>
<accession>A0A371FXM1</accession>
<proteinExistence type="predicted"/>
<comment type="caution">
    <text evidence="1">The sequence shown here is derived from an EMBL/GenBank/DDBJ whole genome shotgun (WGS) entry which is preliminary data.</text>
</comment>
<dbReference type="Proteomes" id="UP000257109">
    <property type="component" value="Unassembled WGS sequence"/>
</dbReference>
<dbReference type="OrthoDB" id="1730907at2759"/>